<comment type="caution">
    <text evidence="10">The sequence shown here is derived from an EMBL/GenBank/DDBJ whole genome shotgun (WGS) entry which is preliminary data.</text>
</comment>
<gene>
    <name evidence="10" type="ORF">EDD33_3620</name>
</gene>
<feature type="transmembrane region" description="Helical" evidence="9">
    <location>
        <begin position="132"/>
        <end position="151"/>
    </location>
</feature>
<dbReference type="GO" id="GO:0022857">
    <property type="term" value="F:transmembrane transporter activity"/>
    <property type="evidence" value="ECO:0007669"/>
    <property type="project" value="InterPro"/>
</dbReference>
<keyword evidence="4" id="KW-1003">Cell membrane</keyword>
<dbReference type="Pfam" id="PF01032">
    <property type="entry name" value="FecCD"/>
    <property type="match status" value="1"/>
</dbReference>
<evidence type="ECO:0000256" key="5">
    <source>
        <dbReference type="ARBA" id="ARBA00022692"/>
    </source>
</evidence>
<feature type="transmembrane region" description="Helical" evidence="9">
    <location>
        <begin position="163"/>
        <end position="184"/>
    </location>
</feature>
<dbReference type="Proteomes" id="UP000281738">
    <property type="component" value="Unassembled WGS sequence"/>
</dbReference>
<dbReference type="EMBL" id="RKHO01000001">
    <property type="protein sequence ID" value="ROR92722.1"/>
    <property type="molecule type" value="Genomic_DNA"/>
</dbReference>
<feature type="transmembrane region" description="Helical" evidence="9">
    <location>
        <begin position="323"/>
        <end position="339"/>
    </location>
</feature>
<dbReference type="PANTHER" id="PTHR30472">
    <property type="entry name" value="FERRIC ENTEROBACTIN TRANSPORT SYSTEM PERMEASE PROTEIN"/>
    <property type="match status" value="1"/>
</dbReference>
<evidence type="ECO:0000256" key="2">
    <source>
        <dbReference type="ARBA" id="ARBA00007935"/>
    </source>
</evidence>
<feature type="transmembrane region" description="Helical" evidence="9">
    <location>
        <begin position="28"/>
        <end position="53"/>
    </location>
</feature>
<proteinExistence type="inferred from homology"/>
<comment type="similarity">
    <text evidence="2">Belongs to the binding-protein-dependent transport system permease family. FecCD subfamily.</text>
</comment>
<dbReference type="InterPro" id="IPR037294">
    <property type="entry name" value="ABC_BtuC-like"/>
</dbReference>
<dbReference type="PANTHER" id="PTHR30472:SF1">
    <property type="entry name" value="FE(3+) DICITRATE TRANSPORT SYSTEM PERMEASE PROTEIN FECC-RELATED"/>
    <property type="match status" value="1"/>
</dbReference>
<feature type="region of interest" description="Disordered" evidence="8">
    <location>
        <begin position="1"/>
        <end position="21"/>
    </location>
</feature>
<dbReference type="RefSeq" id="WP_246003594.1">
    <property type="nucleotide sequence ID" value="NZ_RKHO01000001.1"/>
</dbReference>
<feature type="transmembrane region" description="Helical" evidence="9">
    <location>
        <begin position="298"/>
        <end position="316"/>
    </location>
</feature>
<evidence type="ECO:0000256" key="4">
    <source>
        <dbReference type="ARBA" id="ARBA00022475"/>
    </source>
</evidence>
<evidence type="ECO:0000313" key="10">
    <source>
        <dbReference type="EMBL" id="ROR92722.1"/>
    </source>
</evidence>
<dbReference type="InterPro" id="IPR000522">
    <property type="entry name" value="ABC_transptr_permease_BtuC"/>
</dbReference>
<organism evidence="10 11">
    <name type="scientific">Nocardioides aurantiacus</name>
    <dbReference type="NCBI Taxonomy" id="86796"/>
    <lineage>
        <taxon>Bacteria</taxon>
        <taxon>Bacillati</taxon>
        <taxon>Actinomycetota</taxon>
        <taxon>Actinomycetes</taxon>
        <taxon>Propionibacteriales</taxon>
        <taxon>Nocardioidaceae</taxon>
        <taxon>Nocardioides</taxon>
    </lineage>
</organism>
<reference evidence="10 11" key="1">
    <citation type="submission" date="2018-11" db="EMBL/GenBank/DDBJ databases">
        <title>Sequencing the genomes of 1000 actinobacteria strains.</title>
        <authorList>
            <person name="Klenk H.-P."/>
        </authorList>
    </citation>
    <scope>NUCLEOTIDE SEQUENCE [LARGE SCALE GENOMIC DNA]</scope>
    <source>
        <strain evidence="10 11">DSM 12652</strain>
    </source>
</reference>
<keyword evidence="5 9" id="KW-0812">Transmembrane</keyword>
<keyword evidence="3" id="KW-0813">Transport</keyword>
<feature type="transmembrane region" description="Helical" evidence="9">
    <location>
        <begin position="105"/>
        <end position="126"/>
    </location>
</feature>
<dbReference type="CDD" id="cd06550">
    <property type="entry name" value="TM_ABC_iron-siderophores_like"/>
    <property type="match status" value="1"/>
</dbReference>
<evidence type="ECO:0000256" key="9">
    <source>
        <dbReference type="SAM" id="Phobius"/>
    </source>
</evidence>
<keyword evidence="7 9" id="KW-0472">Membrane</keyword>
<feature type="compositionally biased region" description="Polar residues" evidence="8">
    <location>
        <begin position="1"/>
        <end position="10"/>
    </location>
</feature>
<dbReference type="AlphaFoldDB" id="A0A3N2CYV9"/>
<name>A0A3N2CYV9_9ACTN</name>
<keyword evidence="11" id="KW-1185">Reference proteome</keyword>
<evidence type="ECO:0000313" key="11">
    <source>
        <dbReference type="Proteomes" id="UP000281738"/>
    </source>
</evidence>
<accession>A0A3N2CYV9</accession>
<feature type="transmembrane region" description="Helical" evidence="9">
    <location>
        <begin position="73"/>
        <end position="93"/>
    </location>
</feature>
<protein>
    <submittedName>
        <fullName evidence="10">Iron complex transport system permease protein</fullName>
    </submittedName>
</protein>
<comment type="subcellular location">
    <subcellularLocation>
        <location evidence="1">Cell membrane</location>
        <topology evidence="1">Multi-pass membrane protein</topology>
    </subcellularLocation>
</comment>
<evidence type="ECO:0000256" key="7">
    <source>
        <dbReference type="ARBA" id="ARBA00023136"/>
    </source>
</evidence>
<evidence type="ECO:0000256" key="1">
    <source>
        <dbReference type="ARBA" id="ARBA00004651"/>
    </source>
</evidence>
<feature type="transmembrane region" description="Helical" evidence="9">
    <location>
        <begin position="251"/>
        <end position="278"/>
    </location>
</feature>
<sequence>MSTATRTPATPSGRLRARPEGVRRASPVTAVAVLVVALLVVAAASVLLGARWIGPTSLLDPGSPTHEIAAVRLDRTLLGLAVGGALGLVGALMQGLTRNPLADPGVLGVNAGASLAMVVAISVMGVSDIRAYVWWAFAGAAIALVLVHAIASVGRDGATPVKVAIAGAALTAAVTSWVSGLLLVDRKTVESFRLWQVGTVAGRGDEVLLIGLPFLAVGAVLGLACARTLNALALGDDLARGLGRHVVRDRLVVGLATVLLAGSAVALAGPIAFVGLIVPHGVRALVGPDYRSVLPLSLGFGAVLVVAADTVGRLVLPPGEVQVGIMSAVVGVPVFLHLVRRGRIGAL</sequence>
<keyword evidence="6 9" id="KW-1133">Transmembrane helix</keyword>
<dbReference type="SUPFAM" id="SSF81345">
    <property type="entry name" value="ABC transporter involved in vitamin B12 uptake, BtuC"/>
    <property type="match status" value="1"/>
</dbReference>
<evidence type="ECO:0000256" key="8">
    <source>
        <dbReference type="SAM" id="MobiDB-lite"/>
    </source>
</evidence>
<dbReference type="GO" id="GO:0005886">
    <property type="term" value="C:plasma membrane"/>
    <property type="evidence" value="ECO:0007669"/>
    <property type="project" value="UniProtKB-SubCell"/>
</dbReference>
<feature type="transmembrane region" description="Helical" evidence="9">
    <location>
        <begin position="207"/>
        <end position="230"/>
    </location>
</feature>
<dbReference type="Gene3D" id="1.10.3470.10">
    <property type="entry name" value="ABC transporter involved in vitamin B12 uptake, BtuC"/>
    <property type="match status" value="1"/>
</dbReference>
<evidence type="ECO:0000256" key="3">
    <source>
        <dbReference type="ARBA" id="ARBA00022448"/>
    </source>
</evidence>
<evidence type="ECO:0000256" key="6">
    <source>
        <dbReference type="ARBA" id="ARBA00022989"/>
    </source>
</evidence>
<dbReference type="GO" id="GO:0033214">
    <property type="term" value="P:siderophore-iron import into cell"/>
    <property type="evidence" value="ECO:0007669"/>
    <property type="project" value="TreeGrafter"/>
</dbReference>